<reference evidence="3 4" key="1">
    <citation type="journal article" date="2019" name="Sci. Rep.">
        <title>Orb-weaving spider Araneus ventricosus genome elucidates the spidroin gene catalogue.</title>
        <authorList>
            <person name="Kono N."/>
            <person name="Nakamura H."/>
            <person name="Ohtoshi R."/>
            <person name="Moran D.A.P."/>
            <person name="Shinohara A."/>
            <person name="Yoshida Y."/>
            <person name="Fujiwara M."/>
            <person name="Mori M."/>
            <person name="Tomita M."/>
            <person name="Arakawa K."/>
        </authorList>
    </citation>
    <scope>NUCLEOTIDE SEQUENCE [LARGE SCALE GENOMIC DNA]</scope>
</reference>
<dbReference type="AlphaFoldDB" id="A0A4Y2NUJ7"/>
<dbReference type="GO" id="GO:0043137">
    <property type="term" value="P:DNA replication, removal of RNA primer"/>
    <property type="evidence" value="ECO:0007669"/>
    <property type="project" value="TreeGrafter"/>
</dbReference>
<dbReference type="Pfam" id="PF00075">
    <property type="entry name" value="RNase_H"/>
    <property type="match status" value="1"/>
</dbReference>
<dbReference type="GO" id="GO:0004523">
    <property type="term" value="F:RNA-DNA hybrid ribonuclease activity"/>
    <property type="evidence" value="ECO:0007669"/>
    <property type="project" value="InterPro"/>
</dbReference>
<dbReference type="PANTHER" id="PTHR10642">
    <property type="entry name" value="RIBONUCLEASE H1"/>
    <property type="match status" value="1"/>
</dbReference>
<dbReference type="Proteomes" id="UP000499080">
    <property type="component" value="Unassembled WGS sequence"/>
</dbReference>
<gene>
    <name evidence="3" type="ORF">AVEN_33317_1</name>
</gene>
<dbReference type="InterPro" id="IPR050092">
    <property type="entry name" value="RNase_H"/>
</dbReference>
<dbReference type="PROSITE" id="PS50879">
    <property type="entry name" value="RNASE_H_1"/>
    <property type="match status" value="1"/>
</dbReference>
<dbReference type="InterPro" id="IPR036397">
    <property type="entry name" value="RNaseH_sf"/>
</dbReference>
<evidence type="ECO:0000313" key="4">
    <source>
        <dbReference type="Proteomes" id="UP000499080"/>
    </source>
</evidence>
<dbReference type="EMBL" id="BGPR01009807">
    <property type="protein sequence ID" value="GBN42412.1"/>
    <property type="molecule type" value="Genomic_DNA"/>
</dbReference>
<keyword evidence="4" id="KW-1185">Reference proteome</keyword>
<evidence type="ECO:0000256" key="1">
    <source>
        <dbReference type="ARBA" id="ARBA00005300"/>
    </source>
</evidence>
<evidence type="ECO:0000313" key="3">
    <source>
        <dbReference type="EMBL" id="GBN42412.1"/>
    </source>
</evidence>
<protein>
    <recommendedName>
        <fullName evidence="2">RNase H type-1 domain-containing protein</fullName>
    </recommendedName>
</protein>
<dbReference type="InterPro" id="IPR002156">
    <property type="entry name" value="RNaseH_domain"/>
</dbReference>
<comment type="caution">
    <text evidence="3">The sequence shown here is derived from an EMBL/GenBank/DDBJ whole genome shotgun (WGS) entry which is preliminary data.</text>
</comment>
<organism evidence="3 4">
    <name type="scientific">Araneus ventricosus</name>
    <name type="common">Orbweaver spider</name>
    <name type="synonym">Epeira ventricosa</name>
    <dbReference type="NCBI Taxonomy" id="182803"/>
    <lineage>
        <taxon>Eukaryota</taxon>
        <taxon>Metazoa</taxon>
        <taxon>Ecdysozoa</taxon>
        <taxon>Arthropoda</taxon>
        <taxon>Chelicerata</taxon>
        <taxon>Arachnida</taxon>
        <taxon>Araneae</taxon>
        <taxon>Araneomorphae</taxon>
        <taxon>Entelegynae</taxon>
        <taxon>Araneoidea</taxon>
        <taxon>Araneidae</taxon>
        <taxon>Araneus</taxon>
    </lineage>
</organism>
<comment type="similarity">
    <text evidence="1">Belongs to the RNase H family.</text>
</comment>
<dbReference type="PANTHER" id="PTHR10642:SF25">
    <property type="entry name" value="RNASE H TYPE-1 DOMAIN-CONTAINING PROTEIN"/>
    <property type="match status" value="1"/>
</dbReference>
<dbReference type="CDD" id="cd09276">
    <property type="entry name" value="Rnase_HI_RT_non_LTR"/>
    <property type="match status" value="1"/>
</dbReference>
<name>A0A4Y2NUJ7_ARAVE</name>
<dbReference type="InterPro" id="IPR012337">
    <property type="entry name" value="RNaseH-like_sf"/>
</dbReference>
<sequence>MSIIEEWGKLYKLRFSLQKTCMLPITYRRRLSLADPPEVKLYGHAIRAVAELKYLGVIWDGGLTFHSHFKDRKVTIVSLSYRLTLTVCKWYSKQHCLLKRIYKGALEPKALYGHGAWGHRLKLKTFCEYLNVVQRRPLLAMTRAYRTSSTLSLQVLAGVPPLDLRAIETYATFLVLRARKDITVYSESFHYEDYVRMESPFLTHPAVKDGIGFDWKEPKGEGLEVLTDGSSINDKIGAAMVVLYFGQMIHSERVRLGDHCTVYQAELIGLKLAAEFILTLTTTRRVNIYSDSRSALQSLADPTNTHPLVGEVKRLLKRARSERGVFLHWVKAHVGYHGNELADGEAKAAAVSLDLPVSSSRFKCKLKSIMIQAWQDHWDFTPNKGKFTPSIIPKVSLKTHFWGEMAELFTGHGRFPAHLY</sequence>
<dbReference type="Gene3D" id="3.30.420.10">
    <property type="entry name" value="Ribonuclease H-like superfamily/Ribonuclease H"/>
    <property type="match status" value="1"/>
</dbReference>
<accession>A0A4Y2NUJ7</accession>
<dbReference type="SUPFAM" id="SSF53098">
    <property type="entry name" value="Ribonuclease H-like"/>
    <property type="match status" value="1"/>
</dbReference>
<proteinExistence type="inferred from homology"/>
<feature type="domain" description="RNase H type-1" evidence="2">
    <location>
        <begin position="219"/>
        <end position="351"/>
    </location>
</feature>
<dbReference type="GO" id="GO:0003676">
    <property type="term" value="F:nucleic acid binding"/>
    <property type="evidence" value="ECO:0007669"/>
    <property type="project" value="InterPro"/>
</dbReference>
<evidence type="ECO:0000259" key="2">
    <source>
        <dbReference type="PROSITE" id="PS50879"/>
    </source>
</evidence>
<dbReference type="OrthoDB" id="2752996at2759"/>